<evidence type="ECO:0000259" key="9">
    <source>
        <dbReference type="Pfam" id="PF16491"/>
    </source>
</evidence>
<feature type="transmembrane region" description="Helical" evidence="7">
    <location>
        <begin position="86"/>
        <end position="108"/>
    </location>
</feature>
<dbReference type="Gene3D" id="3.30.2010.10">
    <property type="entry name" value="Metalloproteases ('zincins'), catalytic domain"/>
    <property type="match status" value="1"/>
</dbReference>
<sequence>MLLAAAGFLVVAVLRVPWHWLPAGEQLPRLDEHTYFSAAELRRTEAYSSTQSLLSLLSYAVSLVVTAVLGLTGLGARLLSRTPGWWWLRLTLGTLVLLVIGELVTLPFSLALRRRAVAAGLTRQSLAGWGRDEGVSLLVTAVYTAIAAIVLVGLARRLPRTWPAWGALISGLLVVIGSFVYPVVVEPLFNSFRPLPAGALRTEILQLARTEHVQLDDVLVSDASIRTTELNAYVTGFGSTRRVVLWDNTVRDLPRSQVAAVVAHELGHAEHDDVLLGTVLGAFGAAFGVGLLGLLLAPGGALLRRSGASGPGDPRVLALLLALTALGGFVASPVENAVSRSIEARADRTGLEATRDPTAFVAMQRRLALSGLDEPQPPAVTHWWFGTHPTTMQRIGMAEVLLNRS</sequence>
<dbReference type="InterPro" id="IPR032456">
    <property type="entry name" value="Peptidase_M48_N"/>
</dbReference>
<dbReference type="Pfam" id="PF01435">
    <property type="entry name" value="Peptidase_M48"/>
    <property type="match status" value="1"/>
</dbReference>
<keyword evidence="3 6" id="KW-0378">Hydrolase</keyword>
<keyword evidence="1 6" id="KW-0645">Protease</keyword>
<dbReference type="OrthoDB" id="9781930at2"/>
<organism evidence="10 11">
    <name type="scientific">Nocardioides mangrovicus</name>
    <dbReference type="NCBI Taxonomy" id="2478913"/>
    <lineage>
        <taxon>Bacteria</taxon>
        <taxon>Bacillati</taxon>
        <taxon>Actinomycetota</taxon>
        <taxon>Actinomycetes</taxon>
        <taxon>Propionibacteriales</taxon>
        <taxon>Nocardioidaceae</taxon>
        <taxon>Nocardioides</taxon>
    </lineage>
</organism>
<name>A0A3L8P379_9ACTN</name>
<feature type="domain" description="CAAX prenyl protease 1 N-terminal" evidence="9">
    <location>
        <begin position="35"/>
        <end position="190"/>
    </location>
</feature>
<evidence type="ECO:0000256" key="2">
    <source>
        <dbReference type="ARBA" id="ARBA00022723"/>
    </source>
</evidence>
<evidence type="ECO:0000256" key="1">
    <source>
        <dbReference type="ARBA" id="ARBA00022670"/>
    </source>
</evidence>
<keyword evidence="4 6" id="KW-0862">Zinc</keyword>
<evidence type="ECO:0000313" key="11">
    <source>
        <dbReference type="Proteomes" id="UP000281708"/>
    </source>
</evidence>
<evidence type="ECO:0000259" key="8">
    <source>
        <dbReference type="Pfam" id="PF01435"/>
    </source>
</evidence>
<comment type="cofactor">
    <cofactor evidence="6">
        <name>Zn(2+)</name>
        <dbReference type="ChEBI" id="CHEBI:29105"/>
    </cofactor>
    <text evidence="6">Binds 1 zinc ion per subunit.</text>
</comment>
<dbReference type="PANTHER" id="PTHR10120">
    <property type="entry name" value="CAAX PRENYL PROTEASE 1"/>
    <property type="match status" value="1"/>
</dbReference>
<dbReference type="GO" id="GO:0004222">
    <property type="term" value="F:metalloendopeptidase activity"/>
    <property type="evidence" value="ECO:0007669"/>
    <property type="project" value="InterPro"/>
</dbReference>
<keyword evidence="2" id="KW-0479">Metal-binding</keyword>
<keyword evidence="7" id="KW-1133">Transmembrane helix</keyword>
<dbReference type="Proteomes" id="UP000281708">
    <property type="component" value="Unassembled WGS sequence"/>
</dbReference>
<evidence type="ECO:0000256" key="6">
    <source>
        <dbReference type="RuleBase" id="RU003983"/>
    </source>
</evidence>
<keyword evidence="5 6" id="KW-0482">Metalloprotease</keyword>
<gene>
    <name evidence="10" type="ORF">D9V37_11315</name>
</gene>
<evidence type="ECO:0000256" key="4">
    <source>
        <dbReference type="ARBA" id="ARBA00022833"/>
    </source>
</evidence>
<keyword evidence="7" id="KW-0472">Membrane</keyword>
<dbReference type="EMBL" id="RDBE01000007">
    <property type="protein sequence ID" value="RLV49442.1"/>
    <property type="molecule type" value="Genomic_DNA"/>
</dbReference>
<feature type="transmembrane region" description="Helical" evidence="7">
    <location>
        <begin position="162"/>
        <end position="184"/>
    </location>
</feature>
<evidence type="ECO:0000313" key="10">
    <source>
        <dbReference type="EMBL" id="RLV49442.1"/>
    </source>
</evidence>
<keyword evidence="7" id="KW-0812">Transmembrane</keyword>
<dbReference type="AlphaFoldDB" id="A0A3L8P379"/>
<dbReference type="Pfam" id="PF16491">
    <property type="entry name" value="Peptidase_M48_N"/>
    <property type="match status" value="1"/>
</dbReference>
<evidence type="ECO:0000256" key="7">
    <source>
        <dbReference type="SAM" id="Phobius"/>
    </source>
</evidence>
<comment type="similarity">
    <text evidence="6">Belongs to the peptidase M48 family.</text>
</comment>
<feature type="transmembrane region" description="Helical" evidence="7">
    <location>
        <begin position="274"/>
        <end position="296"/>
    </location>
</feature>
<dbReference type="InterPro" id="IPR001915">
    <property type="entry name" value="Peptidase_M48"/>
</dbReference>
<proteinExistence type="inferred from homology"/>
<reference evidence="10 11" key="1">
    <citation type="submission" date="2018-10" db="EMBL/GenBank/DDBJ databases">
        <title>Marmoricola sp. 4Q3S-7 whole genome shotgun sequence.</title>
        <authorList>
            <person name="Li F."/>
        </authorList>
    </citation>
    <scope>NUCLEOTIDE SEQUENCE [LARGE SCALE GENOMIC DNA]</scope>
    <source>
        <strain evidence="10 11">4Q3S-7</strain>
    </source>
</reference>
<comment type="caution">
    <text evidence="10">The sequence shown here is derived from an EMBL/GenBank/DDBJ whole genome shotgun (WGS) entry which is preliminary data.</text>
</comment>
<accession>A0A3L8P379</accession>
<feature type="transmembrane region" description="Helical" evidence="7">
    <location>
        <begin position="316"/>
        <end position="334"/>
    </location>
</feature>
<evidence type="ECO:0000256" key="5">
    <source>
        <dbReference type="ARBA" id="ARBA00023049"/>
    </source>
</evidence>
<feature type="transmembrane region" description="Helical" evidence="7">
    <location>
        <begin position="56"/>
        <end position="79"/>
    </location>
</feature>
<dbReference type="GO" id="GO:0046872">
    <property type="term" value="F:metal ion binding"/>
    <property type="evidence" value="ECO:0007669"/>
    <property type="project" value="UniProtKB-KW"/>
</dbReference>
<keyword evidence="11" id="KW-1185">Reference proteome</keyword>
<dbReference type="GO" id="GO:0006508">
    <property type="term" value="P:proteolysis"/>
    <property type="evidence" value="ECO:0007669"/>
    <property type="project" value="UniProtKB-KW"/>
</dbReference>
<evidence type="ECO:0000256" key="3">
    <source>
        <dbReference type="ARBA" id="ARBA00022801"/>
    </source>
</evidence>
<feature type="transmembrane region" description="Helical" evidence="7">
    <location>
        <begin position="135"/>
        <end position="155"/>
    </location>
</feature>
<feature type="domain" description="Peptidase M48" evidence="8">
    <location>
        <begin position="195"/>
        <end position="396"/>
    </location>
</feature>
<protein>
    <submittedName>
        <fullName evidence="10">M48 family peptidase</fullName>
    </submittedName>
</protein>